<evidence type="ECO:0000313" key="6">
    <source>
        <dbReference type="Proteomes" id="UP000001357"/>
    </source>
</evidence>
<dbReference type="InterPro" id="IPR003108">
    <property type="entry name" value="GAR_dom"/>
</dbReference>
<dbReference type="eggNOG" id="KOG0516">
    <property type="taxonomic scope" value="Eukaryota"/>
</dbReference>
<feature type="compositionally biased region" description="Basic and acidic residues" evidence="2">
    <location>
        <begin position="1040"/>
        <end position="1068"/>
    </location>
</feature>
<feature type="compositionally biased region" description="Low complexity" evidence="2">
    <location>
        <begin position="901"/>
        <end position="916"/>
    </location>
</feature>
<dbReference type="GO" id="GO:0006886">
    <property type="term" value="P:intracellular protein transport"/>
    <property type="evidence" value="ECO:0000318"/>
    <property type="project" value="GO_Central"/>
</dbReference>
<dbReference type="OMA" id="HEDLERH"/>
<sequence>MAQHLLHAQDVDTHRGHGLYDRQHAAHVADQDVNESQRAHLAFEFDRKMHDWQDELQSDRLDAYKEDLALWFKDVLNANIKASSFLSDIENGVYLIQLAEAINVGEAEWHKAQQTNPDAPDSFYSPPMKLHLNAKTHSGTWQARDNVAQFIQWSRNLGVRDTILYVKRSPAQPAECFESNDVVEMRKDRSRKKRVLYCLMEIARIQHGVEPPQLIKMEHEVQALLEGVMEHQHADAEDLTEAIRKLLRELNMDPTLADDRDDLGRYRFGAGDPGVFVRRLGRHLMVPMENDWITLKHYLRVLNSGRPDALRNMQDQMKQSIQRARDSSMRRKKQAGELEQLKRQNSEKLKAAEAERQQLEAERAKAEAEREAAQQSAAQLQNQIQNLEGQNGNALKELEALKKKLADTEQEKERIKQEGEEQLKRAADRLADLEKQRTEADQAALAHLDDDLQKERQNLDAERAQRRASHTAHADEVANIQDAISAKEKAVADVQAQLDALQTERDKARQENERLLKQLADRDAQMDQETAAEQKLRDDLQALKDNYQDAMQQLDDTKGELDRIRADNDRARAEFERSQQDAQAQLEQLKKDKLEAANDGTEALKQAKERLQDALDTIESEKRAREAAEAASQAAMDVLQDKLDKTEADVSDMKNQLNDAATDKAALQDELEHDRQQRLRAPSTRQSRRPSVGLADAAQAAKFHKTKDAHAQAKNEVQELLKDLDQARDQLRQRQKDNEAAEKAARARMEQLKRAKQAAANISPEALDQAQKDLDQAHRDHGAANKDRAQDMADLKNAIKDLENEKNAAKARLADLDRELTAQAEQHRADAEELAGAKAQVRDLRKALAASRWRAAQAEIAKDAMARRANESKTNSEKDRAETAATLRQLADLQGEVLRQSRSSSVSSDQPSMGSSAVTSEAASRRHSFFNGPEQSGRMPRSSTAREGAHYGTSPEYDDVPSRRVYDIPEVEEGAPGKSTHRRREQSHLVPEDQRRNGASPAGGIGENTRSKAPDLIEYKGHPLEGNVRLPNATAAPDEYAPKRREHEDLERHPREYDVSARSDRRPSDQMPEDVEERRRRGPVGAPDEYVPKRREHEDLERHPREYDVSARSDRHEYAPKRREHEDLERHPREYDVSARSDRRPSDQMPEDVEERRRRGPVGAPDEYVPKRREHEDLERHPREYDVSARSDRRPSDQMPEDVEERRRRGPVGAPDEYVPKRREHEDLERHPREYDVSARSDRRPSDQMPEDVEERRRRGPVGAPDEYVPKRREHEDLERHPREYDVSARSDRRPSDQMPEDVEERRRRGPVGAPDEYALKRREHEDLERHPREYDVSARSDRRPSDQMPEDVEERRRRGPVGAPDEYVPKRREHEDLERHPREYDVSARSDRRPSDQMPEDVEERRRRGPVGAPDEYVPKRREHEDLERHPREYDVSARSDRRPSDQMPEDVEERRRRGPVGAPDEYVPKRREHEDLERHPREYDLPAPIEVPADYVHKPHRDDERSMRERRRIVREYEDESDAPEALESSRRPLPAPIEVPADYVHKPHRDDERSMRERRRIVREYEDESDAPEALESSRRPLPAPIEVPADYVHKPHRDDERSMRERRRIVREYEDELDAVNNRGQSRAIRKSEGHALSSESDSSDYDELIIRERRVIQREYYTDEDDNQPTGAAHREPRNIEDITRRPLPAPIVAPEDYKSTPRRHSEEDRQERRVVRRVYAEERDAGHGVQREPRLLEEYSRRPLPAPVSAPSDYVSKARDDEEFRLRHSRVVRTDFEEMDDERQQRHSHLHEEGHRQQLPDPIKVPSDYQKPVLRDDEYRVRERLEVVHEAVDDSESALPVRRVPVVGSGSKSSSRLAEHSDYREVVDKSEVDEWVVTEGSYQVRTGADSEEYLPLARLPKSHPPIVSRSPRMVVKEKIVEDLYSEDSEGSEVDEEDSEDESWTETEGQHIRLVGVREIQTVTRTTFYSDDREPEQEIEQNDRELSEVEIRERNLYAKAITSSEMVSGTRLTLRQEETSPSDDYEQEKFLFGSDHHVARRLELTSGANRSDQLAVRSSSKAESRHAHRREHQHRLRSQHHSRHEEGHSALLGQPSLFRLQPTLKDTHRGHSDRHGFGHRNHHSHQNHYEQEYQYEVQL</sequence>
<feature type="region of interest" description="Disordered" evidence="2">
    <location>
        <begin position="1624"/>
        <end position="1649"/>
    </location>
</feature>
<feature type="compositionally biased region" description="Basic and acidic residues" evidence="2">
    <location>
        <begin position="1268"/>
        <end position="1296"/>
    </location>
</feature>
<dbReference type="Gene3D" id="1.10.418.10">
    <property type="entry name" value="Calponin-like domain"/>
    <property type="match status" value="1"/>
</dbReference>
<evidence type="ECO:0000256" key="1">
    <source>
        <dbReference type="ARBA" id="ARBA00038441"/>
    </source>
</evidence>
<evidence type="ECO:0000256" key="2">
    <source>
        <dbReference type="SAM" id="MobiDB-lite"/>
    </source>
</evidence>
<reference evidence="5 6" key="1">
    <citation type="journal article" date="2008" name="Nature">
        <title>The genome of the choanoflagellate Monosiga brevicollis and the origin of metazoans.</title>
        <authorList>
            <consortium name="JGI Sequencing"/>
            <person name="King N."/>
            <person name="Westbrook M.J."/>
            <person name="Young S.L."/>
            <person name="Kuo A."/>
            <person name="Abedin M."/>
            <person name="Chapman J."/>
            <person name="Fairclough S."/>
            <person name="Hellsten U."/>
            <person name="Isogai Y."/>
            <person name="Letunic I."/>
            <person name="Marr M."/>
            <person name="Pincus D."/>
            <person name="Putnam N."/>
            <person name="Rokas A."/>
            <person name="Wright K.J."/>
            <person name="Zuzow R."/>
            <person name="Dirks W."/>
            <person name="Good M."/>
            <person name="Goodstein D."/>
            <person name="Lemons D."/>
            <person name="Li W."/>
            <person name="Lyons J.B."/>
            <person name="Morris A."/>
            <person name="Nichols S."/>
            <person name="Richter D.J."/>
            <person name="Salamov A."/>
            <person name="Bork P."/>
            <person name="Lim W.A."/>
            <person name="Manning G."/>
            <person name="Miller W.T."/>
            <person name="McGinnis W."/>
            <person name="Shapiro H."/>
            <person name="Tjian R."/>
            <person name="Grigoriev I.V."/>
            <person name="Rokhsar D."/>
        </authorList>
    </citation>
    <scope>NUCLEOTIDE SEQUENCE [LARGE SCALE GENOMIC DNA]</scope>
    <source>
        <strain evidence="6">MX1 / ATCC 50154</strain>
    </source>
</reference>
<feature type="compositionally biased region" description="Polar residues" evidence="2">
    <location>
        <begin position="2054"/>
        <end position="2064"/>
    </location>
</feature>
<dbReference type="RefSeq" id="XP_001742309.1">
    <property type="nucleotide sequence ID" value="XM_001742257.1"/>
</dbReference>
<dbReference type="Pfam" id="PF00307">
    <property type="entry name" value="CH"/>
    <property type="match status" value="1"/>
</dbReference>
<dbReference type="GO" id="GO:0008017">
    <property type="term" value="F:microtubule binding"/>
    <property type="evidence" value="ECO:0007669"/>
    <property type="project" value="InterPro"/>
</dbReference>
<feature type="compositionally biased region" description="Basic and acidic residues" evidence="2">
    <location>
        <begin position="864"/>
        <end position="882"/>
    </location>
</feature>
<feature type="compositionally biased region" description="Basic and acidic residues" evidence="2">
    <location>
        <begin position="986"/>
        <end position="996"/>
    </location>
</feature>
<protein>
    <recommendedName>
        <fullName evidence="7">Calponin-homology (CH) domain-containing protein</fullName>
    </recommendedName>
</protein>
<feature type="compositionally biased region" description="Basic and acidic residues" evidence="2">
    <location>
        <begin position="666"/>
        <end position="677"/>
    </location>
</feature>
<feature type="compositionally biased region" description="Basic and acidic residues" evidence="2">
    <location>
        <begin position="1168"/>
        <end position="1196"/>
    </location>
</feature>
<feature type="compositionally biased region" description="Basic and acidic residues" evidence="2">
    <location>
        <begin position="1595"/>
        <end position="1607"/>
    </location>
</feature>
<dbReference type="GO" id="GO:0045056">
    <property type="term" value="P:transcytosis"/>
    <property type="evidence" value="ECO:0000318"/>
    <property type="project" value="GO_Central"/>
</dbReference>
<feature type="compositionally biased region" description="Acidic residues" evidence="2">
    <location>
        <begin position="1929"/>
        <end position="1950"/>
    </location>
</feature>
<dbReference type="PROSITE" id="PS50021">
    <property type="entry name" value="CH"/>
    <property type="match status" value="1"/>
</dbReference>
<evidence type="ECO:0000259" key="4">
    <source>
        <dbReference type="PROSITE" id="PS51460"/>
    </source>
</evidence>
<feature type="region of interest" description="Disordered" evidence="2">
    <location>
        <begin position="864"/>
        <end position="1610"/>
    </location>
</feature>
<feature type="compositionally biased region" description="Basic residues" evidence="2">
    <location>
        <begin position="2122"/>
        <end position="2131"/>
    </location>
</feature>
<dbReference type="SMART" id="SM00033">
    <property type="entry name" value="CH"/>
    <property type="match status" value="1"/>
</dbReference>
<feature type="compositionally biased region" description="Basic and acidic residues" evidence="2">
    <location>
        <begin position="1009"/>
        <end position="1023"/>
    </location>
</feature>
<dbReference type="GO" id="GO:0005783">
    <property type="term" value="C:endoplasmic reticulum"/>
    <property type="evidence" value="ECO:0000318"/>
    <property type="project" value="GO_Central"/>
</dbReference>
<feature type="compositionally biased region" description="Basic and acidic residues" evidence="2">
    <location>
        <begin position="1418"/>
        <end position="1446"/>
    </location>
</feature>
<feature type="region of interest" description="Disordered" evidence="2">
    <location>
        <begin position="1664"/>
        <end position="1762"/>
    </location>
</feature>
<evidence type="ECO:0008006" key="7">
    <source>
        <dbReference type="Google" id="ProtNLM"/>
    </source>
</evidence>
<feature type="compositionally biased region" description="Basic and acidic residues" evidence="2">
    <location>
        <begin position="1678"/>
        <end position="1690"/>
    </location>
</feature>
<dbReference type="EMBL" id="CH991543">
    <property type="protein sequence ID" value="EDQ92547.1"/>
    <property type="molecule type" value="Genomic_DNA"/>
</dbReference>
<dbReference type="SUPFAM" id="SSF47576">
    <property type="entry name" value="Calponin-homology domain, CH-domain"/>
    <property type="match status" value="1"/>
</dbReference>
<dbReference type="GeneID" id="5887691"/>
<proteinExistence type="inferred from homology"/>
<accession>A9UQ75</accession>
<dbReference type="GO" id="GO:0006888">
    <property type="term" value="P:endoplasmic reticulum to Golgi vesicle-mediated transport"/>
    <property type="evidence" value="ECO:0000318"/>
    <property type="project" value="GO_Central"/>
</dbReference>
<organism evidence="5 6">
    <name type="scientific">Monosiga brevicollis</name>
    <name type="common">Choanoflagellate</name>
    <dbReference type="NCBI Taxonomy" id="81824"/>
    <lineage>
        <taxon>Eukaryota</taxon>
        <taxon>Choanoflagellata</taxon>
        <taxon>Craspedida</taxon>
        <taxon>Salpingoecidae</taxon>
        <taxon>Monosiga</taxon>
    </lineage>
</organism>
<feature type="domain" description="Calponin-homology (CH)" evidence="3">
    <location>
        <begin position="62"/>
        <end position="206"/>
    </location>
</feature>
<dbReference type="CDD" id="cd21204">
    <property type="entry name" value="CH_GAS2-like"/>
    <property type="match status" value="1"/>
</dbReference>
<feature type="compositionally biased region" description="Basic and acidic residues" evidence="2">
    <location>
        <begin position="2110"/>
        <end position="2121"/>
    </location>
</feature>
<feature type="compositionally biased region" description="Basic and acidic residues" evidence="2">
    <location>
        <begin position="323"/>
        <end position="372"/>
    </location>
</feature>
<feature type="compositionally biased region" description="Basic and acidic residues" evidence="2">
    <location>
        <begin position="1090"/>
        <end position="1146"/>
    </location>
</feature>
<feature type="compositionally biased region" description="Basic and acidic residues" evidence="2">
    <location>
        <begin position="1318"/>
        <end position="1346"/>
    </location>
</feature>
<feature type="compositionally biased region" description="Basic and acidic residues" evidence="2">
    <location>
        <begin position="1701"/>
        <end position="1747"/>
    </location>
</feature>
<feature type="domain" description="GAR" evidence="4">
    <location>
        <begin position="234"/>
        <end position="306"/>
    </location>
</feature>
<feature type="compositionally biased region" description="Basic residues" evidence="2">
    <location>
        <begin position="2071"/>
        <end position="2087"/>
    </location>
</feature>
<dbReference type="GO" id="GO:0061025">
    <property type="term" value="P:membrane fusion"/>
    <property type="evidence" value="ECO:0000318"/>
    <property type="project" value="GO_Central"/>
</dbReference>
<dbReference type="KEGG" id="mbr:MONBRDRAFT_5194"/>
<feature type="compositionally biased region" description="Basic and acidic residues" evidence="2">
    <location>
        <begin position="1546"/>
        <end position="1558"/>
    </location>
</feature>
<feature type="region of interest" description="Disordered" evidence="2">
    <location>
        <begin position="2054"/>
        <end position="2144"/>
    </location>
</feature>
<feature type="region of interest" description="Disordered" evidence="2">
    <location>
        <begin position="646"/>
        <end position="711"/>
    </location>
</feature>
<dbReference type="GO" id="GO:0005795">
    <property type="term" value="C:Golgi stack"/>
    <property type="evidence" value="ECO:0000318"/>
    <property type="project" value="GO_Central"/>
</dbReference>
<feature type="region of interest" description="Disordered" evidence="2">
    <location>
        <begin position="316"/>
        <end position="379"/>
    </location>
</feature>
<dbReference type="STRING" id="81824.A9UQ75"/>
<evidence type="ECO:0000259" key="3">
    <source>
        <dbReference type="PROSITE" id="PS50021"/>
    </source>
</evidence>
<feature type="compositionally biased region" description="Basic and acidic residues" evidence="2">
    <location>
        <begin position="1497"/>
        <end position="1509"/>
    </location>
</feature>
<gene>
    <name evidence="5" type="ORF">MONBRDRAFT_5194</name>
</gene>
<feature type="compositionally biased region" description="Basic and acidic residues" evidence="2">
    <location>
        <begin position="1781"/>
        <end position="1804"/>
    </location>
</feature>
<dbReference type="InParanoid" id="A9UQ75"/>
<name>A9UQ75_MONBE</name>
<dbReference type="InterPro" id="IPR036872">
    <property type="entry name" value="CH_dom_sf"/>
</dbReference>
<keyword evidence="6" id="KW-1185">Reference proteome</keyword>
<dbReference type="GO" id="GO:0012507">
    <property type="term" value="C:ER to Golgi transport vesicle membrane"/>
    <property type="evidence" value="ECO:0000318"/>
    <property type="project" value="GO_Central"/>
</dbReference>
<feature type="compositionally biased region" description="Basic and acidic residues" evidence="2">
    <location>
        <begin position="1218"/>
        <end position="1246"/>
    </location>
</feature>
<feature type="compositionally biased region" description="Basic and acidic residues" evidence="2">
    <location>
        <begin position="1368"/>
        <end position="1396"/>
    </location>
</feature>
<dbReference type="Proteomes" id="UP000001357">
    <property type="component" value="Unassembled WGS sequence"/>
</dbReference>
<dbReference type="PANTHER" id="PTHR46756:SF18">
    <property type="entry name" value="GAS2-LIKE PROTEIN PICKLED EGGS"/>
    <property type="match status" value="1"/>
</dbReference>
<dbReference type="PROSITE" id="PS51460">
    <property type="entry name" value="GAR"/>
    <property type="match status" value="1"/>
</dbReference>
<dbReference type="Pfam" id="PF02187">
    <property type="entry name" value="GAS2"/>
    <property type="match status" value="1"/>
</dbReference>
<dbReference type="PANTHER" id="PTHR46756">
    <property type="entry name" value="TRANSGELIN"/>
    <property type="match status" value="1"/>
</dbReference>
<dbReference type="GO" id="GO:0048211">
    <property type="term" value="P:Golgi vesicle docking"/>
    <property type="evidence" value="ECO:0000318"/>
    <property type="project" value="GO_Central"/>
</dbReference>
<feature type="compositionally biased region" description="Basic and acidic residues" evidence="2">
    <location>
        <begin position="1468"/>
        <end position="1486"/>
    </location>
</feature>
<comment type="similarity">
    <text evidence="1">Belongs to the GAS2 family.</text>
</comment>
<evidence type="ECO:0000313" key="5">
    <source>
        <dbReference type="EMBL" id="EDQ92547.1"/>
    </source>
</evidence>
<feature type="region of interest" description="Disordered" evidence="2">
    <location>
        <begin position="1781"/>
        <end position="1821"/>
    </location>
</feature>
<feature type="region of interest" description="Disordered" evidence="2">
    <location>
        <begin position="1929"/>
        <end position="1953"/>
    </location>
</feature>
<dbReference type="InterPro" id="IPR001715">
    <property type="entry name" value="CH_dom"/>
</dbReference>